<keyword evidence="7" id="KW-0732">Signal</keyword>
<organism evidence="8 9">
    <name type="scientific">Rhodocollybia butyracea</name>
    <dbReference type="NCBI Taxonomy" id="206335"/>
    <lineage>
        <taxon>Eukaryota</taxon>
        <taxon>Fungi</taxon>
        <taxon>Dikarya</taxon>
        <taxon>Basidiomycota</taxon>
        <taxon>Agaricomycotina</taxon>
        <taxon>Agaricomycetes</taxon>
        <taxon>Agaricomycetidae</taxon>
        <taxon>Agaricales</taxon>
        <taxon>Marasmiineae</taxon>
        <taxon>Omphalotaceae</taxon>
        <taxon>Rhodocollybia</taxon>
    </lineage>
</organism>
<evidence type="ECO:0000256" key="6">
    <source>
        <dbReference type="ARBA" id="ARBA00093546"/>
    </source>
</evidence>
<gene>
    <name evidence="8" type="ORF">BDP27DRAFT_1426310</name>
</gene>
<keyword evidence="3 7" id="KW-0134">Cell wall</keyword>
<feature type="signal peptide" evidence="7">
    <location>
        <begin position="1"/>
        <end position="18"/>
    </location>
</feature>
<dbReference type="OrthoDB" id="4225815at2759"/>
<comment type="caution">
    <text evidence="8">The sequence shown here is derived from an EMBL/GenBank/DDBJ whole genome shotgun (WGS) entry which is preliminary data.</text>
</comment>
<reference evidence="8" key="1">
    <citation type="submission" date="2020-11" db="EMBL/GenBank/DDBJ databases">
        <authorList>
            <consortium name="DOE Joint Genome Institute"/>
            <person name="Ahrendt S."/>
            <person name="Riley R."/>
            <person name="Andreopoulos W."/>
            <person name="Labutti K."/>
            <person name="Pangilinan J."/>
            <person name="Ruiz-Duenas F.J."/>
            <person name="Barrasa J.M."/>
            <person name="Sanchez-Garcia M."/>
            <person name="Camarero S."/>
            <person name="Miyauchi S."/>
            <person name="Serrano A."/>
            <person name="Linde D."/>
            <person name="Babiker R."/>
            <person name="Drula E."/>
            <person name="Ayuso-Fernandez I."/>
            <person name="Pacheco R."/>
            <person name="Padilla G."/>
            <person name="Ferreira P."/>
            <person name="Barriuso J."/>
            <person name="Kellner H."/>
            <person name="Castanera R."/>
            <person name="Alfaro M."/>
            <person name="Ramirez L."/>
            <person name="Pisabarro A.G."/>
            <person name="Kuo A."/>
            <person name="Tritt A."/>
            <person name="Lipzen A."/>
            <person name="He G."/>
            <person name="Yan M."/>
            <person name="Ng V."/>
            <person name="Cullen D."/>
            <person name="Martin F."/>
            <person name="Rosso M.-N."/>
            <person name="Henrissat B."/>
            <person name="Hibbett D."/>
            <person name="Martinez A.T."/>
            <person name="Grigoriev I.V."/>
        </authorList>
    </citation>
    <scope>NUCLEOTIDE SEQUENCE</scope>
    <source>
        <strain evidence="8">AH 40177</strain>
    </source>
</reference>
<proteinExistence type="inferred from homology"/>
<dbReference type="SMART" id="SM00075">
    <property type="entry name" value="HYDRO"/>
    <property type="match status" value="1"/>
</dbReference>
<evidence type="ECO:0000313" key="8">
    <source>
        <dbReference type="EMBL" id="KAF9064009.1"/>
    </source>
</evidence>
<evidence type="ECO:0000256" key="1">
    <source>
        <dbReference type="ARBA" id="ARBA00004191"/>
    </source>
</evidence>
<dbReference type="GO" id="GO:0009277">
    <property type="term" value="C:fungal-type cell wall"/>
    <property type="evidence" value="ECO:0007669"/>
    <property type="project" value="InterPro"/>
</dbReference>
<evidence type="ECO:0000256" key="3">
    <source>
        <dbReference type="ARBA" id="ARBA00022512"/>
    </source>
</evidence>
<comment type="subunit">
    <text evidence="6">Self-assembles to form functional amyloid fibrils called rodlets. Self-assembly into fibrillar rodlets occurs spontaneously at hydrophobic:hydrophilic interfaces and the rodlets further associate laterally to form amphipathic monolayers.</text>
</comment>
<protein>
    <recommendedName>
        <fullName evidence="7">Hydrophobin</fullName>
    </recommendedName>
</protein>
<dbReference type="AlphaFoldDB" id="A0A9P5U300"/>
<dbReference type="GO" id="GO:0005199">
    <property type="term" value="F:structural constituent of cell wall"/>
    <property type="evidence" value="ECO:0007669"/>
    <property type="project" value="InterPro"/>
</dbReference>
<name>A0A9P5U300_9AGAR</name>
<evidence type="ECO:0000256" key="4">
    <source>
        <dbReference type="ARBA" id="ARBA00022525"/>
    </source>
</evidence>
<dbReference type="Pfam" id="PF01185">
    <property type="entry name" value="Hydrophobin"/>
    <property type="match status" value="1"/>
</dbReference>
<keyword evidence="4 7" id="KW-0964">Secreted</keyword>
<feature type="chain" id="PRO_5040529989" description="Hydrophobin" evidence="7">
    <location>
        <begin position="19"/>
        <end position="106"/>
    </location>
</feature>
<evidence type="ECO:0000313" key="9">
    <source>
        <dbReference type="Proteomes" id="UP000772434"/>
    </source>
</evidence>
<comment type="similarity">
    <text evidence="2 7">Belongs to the fungal hydrophobin family.</text>
</comment>
<sequence>MQLQFVFITAALSALVVATPSSRGEPASACTTGPIVCCNTITTASNPLAQTIIMLLGITVDPSVFVGLTCTPVATISPNACAANLVCCEDNTYDPLISIGCVPVSI</sequence>
<dbReference type="InterPro" id="IPR001338">
    <property type="entry name" value="Class_I_Hydrophobin"/>
</dbReference>
<keyword evidence="9" id="KW-1185">Reference proteome</keyword>
<keyword evidence="5 7" id="KW-1015">Disulfide bond</keyword>
<evidence type="ECO:0000256" key="2">
    <source>
        <dbReference type="ARBA" id="ARBA00010446"/>
    </source>
</evidence>
<accession>A0A9P5U300</accession>
<evidence type="ECO:0000256" key="5">
    <source>
        <dbReference type="ARBA" id="ARBA00023157"/>
    </source>
</evidence>
<comment type="subcellular location">
    <subcellularLocation>
        <location evidence="1 7">Secreted</location>
        <location evidence="1 7">Cell wall</location>
    </subcellularLocation>
</comment>
<dbReference type="EMBL" id="JADNRY010000133">
    <property type="protein sequence ID" value="KAF9064009.1"/>
    <property type="molecule type" value="Genomic_DNA"/>
</dbReference>
<dbReference type="Proteomes" id="UP000772434">
    <property type="component" value="Unassembled WGS sequence"/>
</dbReference>
<evidence type="ECO:0000256" key="7">
    <source>
        <dbReference type="RuleBase" id="RU365009"/>
    </source>
</evidence>
<dbReference type="CDD" id="cd23507">
    <property type="entry name" value="hydrophobin_I"/>
    <property type="match status" value="1"/>
</dbReference>